<accession>A0A9W6PQ33</accession>
<dbReference type="Pfam" id="PF00005">
    <property type="entry name" value="ABC_tran"/>
    <property type="match status" value="1"/>
</dbReference>
<dbReference type="Gene3D" id="1.20.1560.10">
    <property type="entry name" value="ABC transporter type 1, transmembrane domain"/>
    <property type="match status" value="1"/>
</dbReference>
<keyword evidence="3" id="KW-0547">Nucleotide-binding</keyword>
<name>A0A9W6PQ33_9ACTN</name>
<evidence type="ECO:0000256" key="3">
    <source>
        <dbReference type="ARBA" id="ARBA00022741"/>
    </source>
</evidence>
<dbReference type="SUPFAM" id="SSF52540">
    <property type="entry name" value="P-loop containing nucleoside triphosphate hydrolases"/>
    <property type="match status" value="1"/>
</dbReference>
<dbReference type="InterPro" id="IPR017871">
    <property type="entry name" value="ABC_transporter-like_CS"/>
</dbReference>
<evidence type="ECO:0000259" key="9">
    <source>
        <dbReference type="PROSITE" id="PS50929"/>
    </source>
</evidence>
<keyword evidence="6 7" id="KW-0472">Membrane</keyword>
<dbReference type="EMBL" id="BSRZ01000001">
    <property type="protein sequence ID" value="GLW62549.1"/>
    <property type="molecule type" value="Genomic_DNA"/>
</dbReference>
<keyword evidence="5 7" id="KW-1133">Transmembrane helix</keyword>
<dbReference type="Proteomes" id="UP001165124">
    <property type="component" value="Unassembled WGS sequence"/>
</dbReference>
<protein>
    <submittedName>
        <fullName evidence="10">ABC transporter ATP-binding protein</fullName>
    </submittedName>
</protein>
<evidence type="ECO:0000313" key="11">
    <source>
        <dbReference type="Proteomes" id="UP001165124"/>
    </source>
</evidence>
<evidence type="ECO:0000259" key="8">
    <source>
        <dbReference type="PROSITE" id="PS50893"/>
    </source>
</evidence>
<dbReference type="GO" id="GO:0034040">
    <property type="term" value="F:ATPase-coupled lipid transmembrane transporter activity"/>
    <property type="evidence" value="ECO:0007669"/>
    <property type="project" value="TreeGrafter"/>
</dbReference>
<sequence>MVRVRRLDLPRSAAFAVRLAWRADRRSLVTLMAVQLVTALGLGAGLLLLRTVLDGGLPGGSAARTAGEPSVLVGLAVLLALRAAGGVLGSVTTARQRMLSARLDRHVISLVLGAAVRADLPRFEDPAFHDRLQRAVFASRGQPVVVITTLVAVLQALLTAAAVSGAFLAMAWWLLPFAALSAVPTLRAARAERNASYGLHHGLAESRRLRQYFERLMTGRDEAKEVRALDLGPLLHARWHAEYEREIEGTVRTQRRHMRRKIGARLVGDLLIMAVVGAVALLLGGGLVDLPTALTALTGLWLLSARIQMVGGLMGDIGDSALYLKDLRAFTEADAERPAGRPPVPRFRGLRAERITFTYPGSTRPALKDVSVTLRAGEIVALVGTNGSGKTTLAKILAGLYRPDAGALLFNDRPLADPAALRAVSAVVFQDFVRYKLSALDNIAFGRADEPADEARAAEAARKAGAHGFVSRLARGYATVLGKEFADGEDLSGGQWQRLALARAFYRDAPLVILDEPTAALDPQAEEELFRRIRSLFAGRTVLLISHRFSSVRGADRIYVLDEGSVIEQGTHDELMARGGRYAGLFLTQAAAYLDAPVS</sequence>
<evidence type="ECO:0000256" key="4">
    <source>
        <dbReference type="ARBA" id="ARBA00022840"/>
    </source>
</evidence>
<keyword evidence="11" id="KW-1185">Reference proteome</keyword>
<proteinExistence type="predicted"/>
<comment type="subcellular location">
    <subcellularLocation>
        <location evidence="1">Cell membrane</location>
        <topology evidence="1">Multi-pass membrane protein</topology>
    </subcellularLocation>
</comment>
<dbReference type="AlphaFoldDB" id="A0A9W6PQ33"/>
<dbReference type="GO" id="GO:0140359">
    <property type="term" value="F:ABC-type transporter activity"/>
    <property type="evidence" value="ECO:0007669"/>
    <property type="project" value="InterPro"/>
</dbReference>
<feature type="transmembrane region" description="Helical" evidence="7">
    <location>
        <begin position="69"/>
        <end position="92"/>
    </location>
</feature>
<dbReference type="InterPro" id="IPR036640">
    <property type="entry name" value="ABC1_TM_sf"/>
</dbReference>
<dbReference type="InterPro" id="IPR039421">
    <property type="entry name" value="Type_1_exporter"/>
</dbReference>
<feature type="transmembrane region" description="Helical" evidence="7">
    <location>
        <begin position="262"/>
        <end position="284"/>
    </location>
</feature>
<feature type="transmembrane region" description="Helical" evidence="7">
    <location>
        <begin position="28"/>
        <end position="49"/>
    </location>
</feature>
<evidence type="ECO:0000256" key="5">
    <source>
        <dbReference type="ARBA" id="ARBA00022989"/>
    </source>
</evidence>
<evidence type="ECO:0000256" key="2">
    <source>
        <dbReference type="ARBA" id="ARBA00022692"/>
    </source>
</evidence>
<evidence type="ECO:0000313" key="10">
    <source>
        <dbReference type="EMBL" id="GLW62549.1"/>
    </source>
</evidence>
<dbReference type="Gene3D" id="3.40.50.300">
    <property type="entry name" value="P-loop containing nucleotide triphosphate hydrolases"/>
    <property type="match status" value="1"/>
</dbReference>
<dbReference type="PROSITE" id="PS00211">
    <property type="entry name" value="ABC_TRANSPORTER_1"/>
    <property type="match status" value="1"/>
</dbReference>
<evidence type="ECO:0000256" key="6">
    <source>
        <dbReference type="ARBA" id="ARBA00023136"/>
    </source>
</evidence>
<organism evidence="10 11">
    <name type="scientific">Actinomadura rubrobrunea</name>
    <dbReference type="NCBI Taxonomy" id="115335"/>
    <lineage>
        <taxon>Bacteria</taxon>
        <taxon>Bacillati</taxon>
        <taxon>Actinomycetota</taxon>
        <taxon>Actinomycetes</taxon>
        <taxon>Streptosporangiales</taxon>
        <taxon>Thermomonosporaceae</taxon>
        <taxon>Actinomadura</taxon>
    </lineage>
</organism>
<dbReference type="InterPro" id="IPR003439">
    <property type="entry name" value="ABC_transporter-like_ATP-bd"/>
</dbReference>
<dbReference type="InterPro" id="IPR003593">
    <property type="entry name" value="AAA+_ATPase"/>
</dbReference>
<dbReference type="InterPro" id="IPR027417">
    <property type="entry name" value="P-loop_NTPase"/>
</dbReference>
<feature type="domain" description="ABC transmembrane type-1" evidence="9">
    <location>
        <begin position="29"/>
        <end position="319"/>
    </location>
</feature>
<evidence type="ECO:0000256" key="1">
    <source>
        <dbReference type="ARBA" id="ARBA00004651"/>
    </source>
</evidence>
<evidence type="ECO:0000256" key="7">
    <source>
        <dbReference type="SAM" id="Phobius"/>
    </source>
</evidence>
<dbReference type="CDD" id="cd03228">
    <property type="entry name" value="ABCC_MRP_Like"/>
    <property type="match status" value="1"/>
</dbReference>
<dbReference type="PANTHER" id="PTHR24221">
    <property type="entry name" value="ATP-BINDING CASSETTE SUB-FAMILY B"/>
    <property type="match status" value="1"/>
</dbReference>
<dbReference type="PANTHER" id="PTHR24221:SF646">
    <property type="entry name" value="HAEMOLYSIN SECRETION ATP-BINDING PROTEIN"/>
    <property type="match status" value="1"/>
</dbReference>
<keyword evidence="4 10" id="KW-0067">ATP-binding</keyword>
<feature type="transmembrane region" description="Helical" evidence="7">
    <location>
        <begin position="170"/>
        <end position="189"/>
    </location>
</feature>
<gene>
    <name evidence="10" type="ORF">Arub01_07930</name>
</gene>
<dbReference type="PROSITE" id="PS50893">
    <property type="entry name" value="ABC_TRANSPORTER_2"/>
    <property type="match status" value="1"/>
</dbReference>
<dbReference type="GO" id="GO:0005886">
    <property type="term" value="C:plasma membrane"/>
    <property type="evidence" value="ECO:0007669"/>
    <property type="project" value="UniProtKB-SubCell"/>
</dbReference>
<dbReference type="GO" id="GO:0016887">
    <property type="term" value="F:ATP hydrolysis activity"/>
    <property type="evidence" value="ECO:0007669"/>
    <property type="project" value="InterPro"/>
</dbReference>
<dbReference type="PROSITE" id="PS50929">
    <property type="entry name" value="ABC_TM1F"/>
    <property type="match status" value="1"/>
</dbReference>
<dbReference type="SMART" id="SM00382">
    <property type="entry name" value="AAA"/>
    <property type="match status" value="1"/>
</dbReference>
<feature type="domain" description="ABC transporter" evidence="8">
    <location>
        <begin position="350"/>
        <end position="588"/>
    </location>
</feature>
<dbReference type="GO" id="GO:0005524">
    <property type="term" value="F:ATP binding"/>
    <property type="evidence" value="ECO:0007669"/>
    <property type="project" value="UniProtKB-KW"/>
</dbReference>
<dbReference type="RefSeq" id="WP_067916427.1">
    <property type="nucleotide sequence ID" value="NZ_BSRZ01000001.1"/>
</dbReference>
<reference evidence="10" key="1">
    <citation type="submission" date="2023-02" db="EMBL/GenBank/DDBJ databases">
        <title>Actinomadura rubrobrunea NBRC 14622.</title>
        <authorList>
            <person name="Ichikawa N."/>
            <person name="Sato H."/>
            <person name="Tonouchi N."/>
        </authorList>
    </citation>
    <scope>NUCLEOTIDE SEQUENCE</scope>
    <source>
        <strain evidence="10">NBRC 14622</strain>
    </source>
</reference>
<dbReference type="SUPFAM" id="SSF90123">
    <property type="entry name" value="ABC transporter transmembrane region"/>
    <property type="match status" value="1"/>
</dbReference>
<feature type="transmembrane region" description="Helical" evidence="7">
    <location>
        <begin position="144"/>
        <end position="164"/>
    </location>
</feature>
<dbReference type="InterPro" id="IPR011527">
    <property type="entry name" value="ABC1_TM_dom"/>
</dbReference>
<comment type="caution">
    <text evidence="10">The sequence shown here is derived from an EMBL/GenBank/DDBJ whole genome shotgun (WGS) entry which is preliminary data.</text>
</comment>
<keyword evidence="2 7" id="KW-0812">Transmembrane</keyword>